<keyword evidence="1" id="KW-0732">Signal</keyword>
<feature type="chain" id="PRO_5041985182" description="Apple domain-containing protein" evidence="1">
    <location>
        <begin position="27"/>
        <end position="245"/>
    </location>
</feature>
<organism evidence="3 4">
    <name type="scientific">Acropora cervicornis</name>
    <name type="common">Staghorn coral</name>
    <dbReference type="NCBI Taxonomy" id="6130"/>
    <lineage>
        <taxon>Eukaryota</taxon>
        <taxon>Metazoa</taxon>
        <taxon>Cnidaria</taxon>
        <taxon>Anthozoa</taxon>
        <taxon>Hexacorallia</taxon>
        <taxon>Scleractinia</taxon>
        <taxon>Astrocoeniina</taxon>
        <taxon>Acroporidae</taxon>
        <taxon>Acropora</taxon>
    </lineage>
</organism>
<dbReference type="EMBL" id="JARQWQ010000040">
    <property type="protein sequence ID" value="KAK2559474.1"/>
    <property type="molecule type" value="Genomic_DNA"/>
</dbReference>
<feature type="domain" description="Apple" evidence="2">
    <location>
        <begin position="36"/>
        <end position="83"/>
    </location>
</feature>
<protein>
    <recommendedName>
        <fullName evidence="2">Apple domain-containing protein</fullName>
    </recommendedName>
</protein>
<dbReference type="SUPFAM" id="SSF57414">
    <property type="entry name" value="Hairpin loop containing domain-like"/>
    <property type="match status" value="1"/>
</dbReference>
<evidence type="ECO:0000313" key="4">
    <source>
        <dbReference type="Proteomes" id="UP001249851"/>
    </source>
</evidence>
<proteinExistence type="predicted"/>
<evidence type="ECO:0000259" key="2">
    <source>
        <dbReference type="Pfam" id="PF00024"/>
    </source>
</evidence>
<keyword evidence="4" id="KW-1185">Reference proteome</keyword>
<dbReference type="InterPro" id="IPR003609">
    <property type="entry name" value="Pan_app"/>
</dbReference>
<gene>
    <name evidence="3" type="ORF">P5673_018115</name>
</gene>
<evidence type="ECO:0000313" key="3">
    <source>
        <dbReference type="EMBL" id="KAK2559474.1"/>
    </source>
</evidence>
<comment type="caution">
    <text evidence="3">The sequence shown here is derived from an EMBL/GenBank/DDBJ whole genome shotgun (WGS) entry which is preliminary data.</text>
</comment>
<reference evidence="3" key="2">
    <citation type="journal article" date="2023" name="Science">
        <title>Genomic signatures of disease resistance in endangered staghorn corals.</title>
        <authorList>
            <person name="Vollmer S.V."/>
            <person name="Selwyn J.D."/>
            <person name="Despard B.A."/>
            <person name="Roesel C.L."/>
        </authorList>
    </citation>
    <scope>NUCLEOTIDE SEQUENCE</scope>
    <source>
        <strain evidence="3">K2</strain>
    </source>
</reference>
<dbReference type="Pfam" id="PF00024">
    <property type="entry name" value="PAN_1"/>
    <property type="match status" value="1"/>
</dbReference>
<evidence type="ECO:0000256" key="1">
    <source>
        <dbReference type="SAM" id="SignalP"/>
    </source>
</evidence>
<sequence>MEHFYRLSVHFFAFVTFFVALQLRRGFSITEIDSYLANHAMRTVSLGDWLSCTLACHEDTSCISYNYNMETRSCDLNDYGVLTSVLGTDLLIKKRGVVFHQIRIHTTVYQNLVRKFGKNPGTNMKEEETKLSSYWSTPFTRLCLGMRDAAEQDTNWISLEHAATSLRDEQCTKQGFNTDYRLVTSSGKARIGIIGFPGRCDSGGASSRIGFGTEGDWQGMQDSNSCGNEKGRTTSKTAFGYIFVQ</sequence>
<feature type="signal peptide" evidence="1">
    <location>
        <begin position="1"/>
        <end position="26"/>
    </location>
</feature>
<reference evidence="3" key="1">
    <citation type="journal article" date="2023" name="G3 (Bethesda)">
        <title>Whole genome assembly and annotation of the endangered Caribbean coral Acropora cervicornis.</title>
        <authorList>
            <person name="Selwyn J.D."/>
            <person name="Vollmer S.V."/>
        </authorList>
    </citation>
    <scope>NUCLEOTIDE SEQUENCE</scope>
    <source>
        <strain evidence="3">K2</strain>
    </source>
</reference>
<accession>A0AAD9V329</accession>
<dbReference type="Proteomes" id="UP001249851">
    <property type="component" value="Unassembled WGS sequence"/>
</dbReference>
<name>A0AAD9V329_ACRCE</name>
<dbReference type="AlphaFoldDB" id="A0AAD9V329"/>